<comment type="similarity">
    <text evidence="2">Belongs to the CRISPR-associated Cas10/Csm1 family.</text>
</comment>
<dbReference type="Gene3D" id="3.30.70.270">
    <property type="match status" value="1"/>
</dbReference>
<sequence>MSQNYQIALAALVHDIGKIMQRAKEKIKSSLKGQENVFCKYTNNYYSYKHSLYTVQFIEDYLNNILAEEYLKVSAKHHVPETELEKIVARADRLSAGLDRREYEDINNEESKRYNYINTRLYSIFSNINIGKDYKSSNYFYDLFPLEVSEKIFPQKEQYKKRDTNESVNEYRNILNKIYEEFQEIDFSNSVEEIYNTIHGILEKYTTFIPSSTINYPDISLFDHLKTTAAIATCLYEVHKSKEKVDNEFILLEGDVSGIQNFIYRIVEGEETKKNIAKSLRGRSAYVNVLIDFISKYIVKKLNLTISNVLYCGGGKFQLLLPNTQKVKEKIEEIEKEIQFYLYDKYKTKIGLVLAYIEIGEKELKNYADCIIKLTDKMNNAKNKKFINIINFEKDNFFIKTKKMKNLCKYCHVNEVKYGTDICKECDTHIELGGNLVKDRIKYVVYDFQDQITKSDICVEFGKLGKVHFFRELPKEVQGYLIENINNTGNIGRIKFIGNIVPLDESKVASFNTIAELSEGDSKIGVLKMDIDNLGTIFSRGLSGENRSISRISTLSRMIDLFFSGYINKICQELFEKYKTQLKEKRIDLDNIFYINYSGGDDLLLIGPWDWTLKLALEINRKLEQFVCKNPNITLSAGIYICDSKTPIRITSEDAENYLELAKSSEGKNSVCVFGEILNWYGDNSLEKSIKEAENYKKWLENKHISRGLVYNIMIASKNFNKENRPDLDIIPRIAYSLSRNITDKDIKNYLFKKLITSDIEDSELDFIKVPLIITLMKTRKTKEA</sequence>
<dbReference type="Proteomes" id="UP000284177">
    <property type="component" value="Unassembled WGS sequence"/>
</dbReference>
<evidence type="ECO:0000256" key="2">
    <source>
        <dbReference type="ARBA" id="ARBA00005700"/>
    </source>
</evidence>
<evidence type="ECO:0000259" key="13">
    <source>
        <dbReference type="PROSITE" id="PS50887"/>
    </source>
</evidence>
<dbReference type="GO" id="GO:0016740">
    <property type="term" value="F:transferase activity"/>
    <property type="evidence" value="ECO:0007669"/>
    <property type="project" value="UniProtKB-KW"/>
</dbReference>
<keyword evidence="9" id="KW-0269">Exonuclease</keyword>
<evidence type="ECO:0000256" key="8">
    <source>
        <dbReference type="ARBA" id="ARBA00022801"/>
    </source>
</evidence>
<dbReference type="SUPFAM" id="SSF109604">
    <property type="entry name" value="HD-domain/PDEase-like"/>
    <property type="match status" value="1"/>
</dbReference>
<evidence type="ECO:0000256" key="7">
    <source>
        <dbReference type="ARBA" id="ARBA00022759"/>
    </source>
</evidence>
<evidence type="ECO:0000256" key="9">
    <source>
        <dbReference type="ARBA" id="ARBA00022839"/>
    </source>
</evidence>
<keyword evidence="4" id="KW-0808">Transferase</keyword>
<protein>
    <recommendedName>
        <fullName evidence="3">CRISPR system single-strand-specific deoxyribonuclease Cas10/Csm1 (subtype III-A)</fullName>
    </recommendedName>
    <alternativeName>
        <fullName evidence="12">Cyclic oligoadenylate synthase</fullName>
    </alternativeName>
</protein>
<comment type="caution">
    <text evidence="14">The sequence shown here is derived from an EMBL/GenBank/DDBJ whole genome shotgun (WGS) entry which is preliminary data.</text>
</comment>
<keyword evidence="5" id="KW-0540">Nuclease</keyword>
<dbReference type="Pfam" id="PF22335">
    <property type="entry name" value="Cas10-Cmr2_palm2"/>
    <property type="match status" value="1"/>
</dbReference>
<evidence type="ECO:0000256" key="10">
    <source>
        <dbReference type="ARBA" id="ARBA00022840"/>
    </source>
</evidence>
<dbReference type="InterPro" id="IPR006674">
    <property type="entry name" value="HD_domain"/>
</dbReference>
<dbReference type="Gene3D" id="1.10.3210.10">
    <property type="entry name" value="Hypothetical protein af1432"/>
    <property type="match status" value="1"/>
</dbReference>
<evidence type="ECO:0000256" key="1">
    <source>
        <dbReference type="ARBA" id="ARBA00001968"/>
    </source>
</evidence>
<accession>A0A419T1F0</accession>
<dbReference type="AlphaFoldDB" id="A0A419T1F0"/>
<keyword evidence="10" id="KW-0067">ATP-binding</keyword>
<dbReference type="GO" id="GO:0051607">
    <property type="term" value="P:defense response to virus"/>
    <property type="evidence" value="ECO:0007669"/>
    <property type="project" value="UniProtKB-KW"/>
</dbReference>
<dbReference type="InterPro" id="IPR013408">
    <property type="entry name" value="Cas10/Csm1"/>
</dbReference>
<dbReference type="Pfam" id="PF01966">
    <property type="entry name" value="HD"/>
    <property type="match status" value="1"/>
</dbReference>
<gene>
    <name evidence="14" type="ORF">BET03_03905</name>
</gene>
<evidence type="ECO:0000256" key="12">
    <source>
        <dbReference type="ARBA" id="ARBA00032922"/>
    </source>
</evidence>
<feature type="domain" description="GGDEF" evidence="13">
    <location>
        <begin position="522"/>
        <end position="676"/>
    </location>
</feature>
<dbReference type="EMBL" id="MCIB01000023">
    <property type="protein sequence ID" value="RKD31282.1"/>
    <property type="molecule type" value="Genomic_DNA"/>
</dbReference>
<dbReference type="GO" id="GO:0004527">
    <property type="term" value="F:exonuclease activity"/>
    <property type="evidence" value="ECO:0007669"/>
    <property type="project" value="UniProtKB-KW"/>
</dbReference>
<dbReference type="InterPro" id="IPR041062">
    <property type="entry name" value="Csm1_B"/>
</dbReference>
<proteinExistence type="inferred from homology"/>
<dbReference type="Pfam" id="PF18211">
    <property type="entry name" value="Csm1_B"/>
    <property type="match status" value="1"/>
</dbReference>
<evidence type="ECO:0000256" key="4">
    <source>
        <dbReference type="ARBA" id="ARBA00022679"/>
    </source>
</evidence>
<keyword evidence="7" id="KW-0255">Endonuclease</keyword>
<evidence type="ECO:0000256" key="6">
    <source>
        <dbReference type="ARBA" id="ARBA00022741"/>
    </source>
</evidence>
<reference evidence="14 15" key="1">
    <citation type="submission" date="2016-08" db="EMBL/GenBank/DDBJ databases">
        <title>Novel Firmicutes and Novel Genomes.</title>
        <authorList>
            <person name="Poppleton D.I."/>
            <person name="Gribaldo S."/>
        </authorList>
    </citation>
    <scope>NUCLEOTIDE SEQUENCE [LARGE SCALE GENOMIC DNA]</scope>
    <source>
        <strain evidence="14 15">CTT3</strain>
    </source>
</reference>
<organism evidence="14 15">
    <name type="scientific">Thermohalobacter berrensis</name>
    <dbReference type="NCBI Taxonomy" id="99594"/>
    <lineage>
        <taxon>Bacteria</taxon>
        <taxon>Bacillati</taxon>
        <taxon>Bacillota</taxon>
        <taxon>Tissierellia</taxon>
        <taxon>Tissierellales</taxon>
        <taxon>Thermohalobacteraceae</taxon>
        <taxon>Thermohalobacter</taxon>
    </lineage>
</organism>
<dbReference type="GO" id="GO:0004519">
    <property type="term" value="F:endonuclease activity"/>
    <property type="evidence" value="ECO:0007669"/>
    <property type="project" value="UniProtKB-KW"/>
</dbReference>
<comment type="cofactor">
    <cofactor evidence="1">
        <name>a divalent metal cation</name>
        <dbReference type="ChEBI" id="CHEBI:60240"/>
    </cofactor>
</comment>
<dbReference type="GO" id="GO:0005524">
    <property type="term" value="F:ATP binding"/>
    <property type="evidence" value="ECO:0007669"/>
    <property type="project" value="UniProtKB-KW"/>
</dbReference>
<evidence type="ECO:0000313" key="14">
    <source>
        <dbReference type="EMBL" id="RKD31282.1"/>
    </source>
</evidence>
<name>A0A419T1F0_9FIRM</name>
<dbReference type="PANTHER" id="PTHR36528:SF1">
    <property type="entry name" value="CRISPR SYSTEM SINGLE-STRAND-SPECIFIC DEOXYRIBONUCLEASE CAS10_CSM1 (SUBTYPE III-A)"/>
    <property type="match status" value="1"/>
</dbReference>
<dbReference type="InterPro" id="IPR043128">
    <property type="entry name" value="Rev_trsase/Diguanyl_cyclase"/>
</dbReference>
<evidence type="ECO:0000256" key="5">
    <source>
        <dbReference type="ARBA" id="ARBA00022722"/>
    </source>
</evidence>
<keyword evidence="8" id="KW-0378">Hydrolase</keyword>
<dbReference type="OrthoDB" id="9768769at2"/>
<dbReference type="PANTHER" id="PTHR36528">
    <property type="entry name" value="CRISPR SYSTEM SINGLE-STRAND-SPECIFIC DEOXYRIBONUCLEASE CAS10/CSM1 (SUBTYPE III-A)"/>
    <property type="match status" value="1"/>
</dbReference>
<dbReference type="NCBIfam" id="TIGR02578">
    <property type="entry name" value="cas_TM1811_Csm1"/>
    <property type="match status" value="1"/>
</dbReference>
<dbReference type="InterPro" id="IPR054767">
    <property type="entry name" value="Cas10-Cmr2_palm2"/>
</dbReference>
<evidence type="ECO:0000256" key="11">
    <source>
        <dbReference type="ARBA" id="ARBA00023118"/>
    </source>
</evidence>
<evidence type="ECO:0000313" key="15">
    <source>
        <dbReference type="Proteomes" id="UP000284177"/>
    </source>
</evidence>
<dbReference type="RefSeq" id="WP_120169734.1">
    <property type="nucleotide sequence ID" value="NZ_MCIB01000023.1"/>
</dbReference>
<keyword evidence="6" id="KW-0547">Nucleotide-binding</keyword>
<dbReference type="InterPro" id="IPR000160">
    <property type="entry name" value="GGDEF_dom"/>
</dbReference>
<dbReference type="InterPro" id="IPR052117">
    <property type="entry name" value="Cas10/Csm1_subtype-III-A"/>
</dbReference>
<keyword evidence="15" id="KW-1185">Reference proteome</keyword>
<dbReference type="PROSITE" id="PS50887">
    <property type="entry name" value="GGDEF"/>
    <property type="match status" value="1"/>
</dbReference>
<keyword evidence="11" id="KW-0051">Antiviral defense</keyword>
<evidence type="ECO:0000256" key="3">
    <source>
        <dbReference type="ARBA" id="ARBA00014333"/>
    </source>
</evidence>